<reference evidence="4 5" key="1">
    <citation type="submission" date="2020-08" db="EMBL/GenBank/DDBJ databases">
        <title>A Genomic Blueprint of the Chicken Gut Microbiome.</title>
        <authorList>
            <person name="Gilroy R."/>
            <person name="Ravi A."/>
            <person name="Getino M."/>
            <person name="Pursley I."/>
            <person name="Horton D.L."/>
            <person name="Alikhan N.-F."/>
            <person name="Baker D."/>
            <person name="Gharbi K."/>
            <person name="Hall N."/>
            <person name="Watson M."/>
            <person name="Adriaenssens E.M."/>
            <person name="Foster-Nyarko E."/>
            <person name="Jarju S."/>
            <person name="Secka A."/>
            <person name="Antonio M."/>
            <person name="Oren A."/>
            <person name="Chaudhuri R."/>
            <person name="La Ragione R.M."/>
            <person name="Hildebrand F."/>
            <person name="Pallen M.J."/>
        </authorList>
    </citation>
    <scope>NUCLEOTIDE SEQUENCE [LARGE SCALE GENOMIC DNA]</scope>
    <source>
        <strain evidence="4 5">Sa2BUA9</strain>
    </source>
</reference>
<evidence type="ECO:0000259" key="3">
    <source>
        <dbReference type="PROSITE" id="PS51756"/>
    </source>
</evidence>
<keyword evidence="5" id="KW-1185">Reference proteome</keyword>
<name>A0ABR8R482_9BACI</name>
<gene>
    <name evidence="4" type="ORF">H9650_00445</name>
</gene>
<dbReference type="Proteomes" id="UP000640786">
    <property type="component" value="Unassembled WGS sequence"/>
</dbReference>
<dbReference type="InterPro" id="IPR006829">
    <property type="entry name" value="LXG_dom"/>
</dbReference>
<dbReference type="RefSeq" id="WP_191696337.1">
    <property type="nucleotide sequence ID" value="NZ_JACSQO010000001.1"/>
</dbReference>
<comment type="caution">
    <text evidence="4">The sequence shown here is derived from an EMBL/GenBank/DDBJ whole genome shotgun (WGS) entry which is preliminary data.</text>
</comment>
<proteinExistence type="inferred from homology"/>
<dbReference type="Pfam" id="PF04740">
    <property type="entry name" value="LXG"/>
    <property type="match status" value="1"/>
</dbReference>
<comment type="similarity">
    <text evidence="1">In the N-terminal section; belongs to the LXG family.</text>
</comment>
<evidence type="ECO:0000256" key="2">
    <source>
        <dbReference type="SAM" id="Coils"/>
    </source>
</evidence>
<evidence type="ECO:0000313" key="5">
    <source>
        <dbReference type="Proteomes" id="UP000640786"/>
    </source>
</evidence>
<evidence type="ECO:0000313" key="4">
    <source>
        <dbReference type="EMBL" id="MBD7942568.1"/>
    </source>
</evidence>
<dbReference type="EMBL" id="JACSQO010000001">
    <property type="protein sequence ID" value="MBD7942568.1"/>
    <property type="molecule type" value="Genomic_DNA"/>
</dbReference>
<dbReference type="InterPro" id="IPR026834">
    <property type="entry name" value="LHH"/>
</dbReference>
<dbReference type="PROSITE" id="PS51756">
    <property type="entry name" value="LXG"/>
    <property type="match status" value="1"/>
</dbReference>
<organism evidence="4 5">
    <name type="scientific">Psychrobacillus faecigallinarum</name>
    <dbReference type="NCBI Taxonomy" id="2762235"/>
    <lineage>
        <taxon>Bacteria</taxon>
        <taxon>Bacillati</taxon>
        <taxon>Bacillota</taxon>
        <taxon>Bacilli</taxon>
        <taxon>Bacillales</taxon>
        <taxon>Bacillaceae</taxon>
        <taxon>Psychrobacillus</taxon>
    </lineage>
</organism>
<dbReference type="Pfam" id="PF14411">
    <property type="entry name" value="LHH"/>
    <property type="match status" value="1"/>
</dbReference>
<evidence type="ECO:0000256" key="1">
    <source>
        <dbReference type="ARBA" id="ARBA00034117"/>
    </source>
</evidence>
<feature type="coiled-coil region" evidence="2">
    <location>
        <begin position="13"/>
        <end position="40"/>
    </location>
</feature>
<protein>
    <recommendedName>
        <fullName evidence="3">LXG domain-containing protein</fullName>
    </recommendedName>
</protein>
<feature type="domain" description="LXG" evidence="3">
    <location>
        <begin position="1"/>
        <end position="234"/>
    </location>
</feature>
<accession>A0ABR8R482</accession>
<keyword evidence="2" id="KW-0175">Coiled coil</keyword>
<sequence length="590" mass="66059">MKILDVDLLQVGLKRNMAMLERLKTEIENIERTVSGLVEMDELLKGEGGYAIRDFYAECHLPFLQFFQLFSDTYGQTLQQIESALQSLEPDSAGYIMQEFLEGELEQGLTLIGNLTEALTNEANSIMDSVSDIVSLPHLDDSAVQEGVITSKKKRDDTVQQLNEFDYSQTVSLNPVEQDIQTMDIWLTDIEGMFQSGLTDVHFQSPQWRVNPSRKRLVWELATRESVLPKLKKYALTEELSSMLQTYLEGVSPISFGLGGQISSPNVFIGPALNRMSTGNQFNLSHLKNILIPSVEQLVSATEAETLISKAVDEKQVFDDYVSFPEVSTIQGKYYTSPDGRILRQYYGKTGAYEYKYVNSIPEDQLGDSKTLEDIFPAITVMDEFLVGDIITMVENPSPGPIAEAALFTVVKPLKIIDKINDGFKDGKKIEKIDGKGTGKETYQHLKDYKNNKYFTRSVEYNAGKDGTGFTYKVYQRGDIDWDMVRTKGAKKGRGLTNAEASAKHGLAPILDDAGSVATLHHSQQKGVGPLYEASTRYHNISNAKRAPLHPYKGKLNPFYPMDETNRGAFQKVDSINYWKTRGEEALGGK</sequence>